<accession>A0A9P4QP62</accession>
<dbReference type="EMBL" id="ML996261">
    <property type="protein sequence ID" value="KAF2728963.1"/>
    <property type="molecule type" value="Genomic_DNA"/>
</dbReference>
<organism evidence="5 6">
    <name type="scientific">Polyplosphaeria fusca</name>
    <dbReference type="NCBI Taxonomy" id="682080"/>
    <lineage>
        <taxon>Eukaryota</taxon>
        <taxon>Fungi</taxon>
        <taxon>Dikarya</taxon>
        <taxon>Ascomycota</taxon>
        <taxon>Pezizomycotina</taxon>
        <taxon>Dothideomycetes</taxon>
        <taxon>Pleosporomycetidae</taxon>
        <taxon>Pleosporales</taxon>
        <taxon>Tetraplosphaeriaceae</taxon>
        <taxon>Polyplosphaeria</taxon>
    </lineage>
</organism>
<dbReference type="PANTHER" id="PTHR43712:SF1">
    <property type="entry name" value="HYPOTHETICAL O-METHYLTRANSFERASE (EUROFUNG)-RELATED"/>
    <property type="match status" value="1"/>
</dbReference>
<evidence type="ECO:0000256" key="2">
    <source>
        <dbReference type="ARBA" id="ARBA00022679"/>
    </source>
</evidence>
<dbReference type="AlphaFoldDB" id="A0A9P4QP62"/>
<gene>
    <name evidence="5" type="ORF">EJ04DRAFT_546556</name>
</gene>
<dbReference type="Pfam" id="PF00891">
    <property type="entry name" value="Methyltransf_2"/>
    <property type="match status" value="1"/>
</dbReference>
<keyword evidence="2" id="KW-0808">Transferase</keyword>
<dbReference type="InterPro" id="IPR001077">
    <property type="entry name" value="COMT_C"/>
</dbReference>
<dbReference type="Gene3D" id="3.40.50.150">
    <property type="entry name" value="Vaccinia Virus protein VP39"/>
    <property type="match status" value="1"/>
</dbReference>
<keyword evidence="1 5" id="KW-0489">Methyltransferase</keyword>
<evidence type="ECO:0000259" key="4">
    <source>
        <dbReference type="Pfam" id="PF00891"/>
    </source>
</evidence>
<sequence length="377" mass="42336">MEDIAGKITALAKDASDESRRSIVEALQELQIAIEWPDDTVARIWGGHFRAAVVRVGIDLKFFELQDRAESPSCLSLQSHHTRILQTLAGHRIVKETASDKFAATELSNKIASAGSAAAIKHNFDICGPNLQALPAYLKRNGYKNPNDAHDRAFHATFNTKQLCFEWMMANPEAYEQFNVYMAGRTEKQVIWIDRYPVLDDTDPDTMSPERALLVDVGGGTGHQARNFRAKYPNIPGHVINQDQPFSVDQAKKLPSSGIEHMAHDFFTPQPIKAAKYYYLRSVLHDWPDDKCTMILSHLIDAMTQDSLILIDDKVLPSKGVPWQMMQADISMMAANASMERTTAQWHRSFDAVGLELVRRVVYSPKALETVTALKQK</sequence>
<dbReference type="PANTHER" id="PTHR43712">
    <property type="entry name" value="PUTATIVE (AFU_ORTHOLOGUE AFUA_4G14580)-RELATED"/>
    <property type="match status" value="1"/>
</dbReference>
<keyword evidence="3" id="KW-0949">S-adenosyl-L-methionine</keyword>
<comment type="caution">
    <text evidence="5">The sequence shown here is derived from an EMBL/GenBank/DDBJ whole genome shotgun (WGS) entry which is preliminary data.</text>
</comment>
<dbReference type="GO" id="GO:0008171">
    <property type="term" value="F:O-methyltransferase activity"/>
    <property type="evidence" value="ECO:0007669"/>
    <property type="project" value="InterPro"/>
</dbReference>
<protein>
    <submittedName>
        <fullName evidence="5">S-adenosyl-L-methionine-dependent methyltransferase</fullName>
    </submittedName>
</protein>
<dbReference type="InterPro" id="IPR016461">
    <property type="entry name" value="COMT-like"/>
</dbReference>
<evidence type="ECO:0000313" key="5">
    <source>
        <dbReference type="EMBL" id="KAF2728963.1"/>
    </source>
</evidence>
<dbReference type="InterPro" id="IPR029063">
    <property type="entry name" value="SAM-dependent_MTases_sf"/>
</dbReference>
<evidence type="ECO:0000313" key="6">
    <source>
        <dbReference type="Proteomes" id="UP000799444"/>
    </source>
</evidence>
<dbReference type="SUPFAM" id="SSF53335">
    <property type="entry name" value="S-adenosyl-L-methionine-dependent methyltransferases"/>
    <property type="match status" value="1"/>
</dbReference>
<name>A0A9P4QP62_9PLEO</name>
<reference evidence="5" key="1">
    <citation type="journal article" date="2020" name="Stud. Mycol.">
        <title>101 Dothideomycetes genomes: a test case for predicting lifestyles and emergence of pathogens.</title>
        <authorList>
            <person name="Haridas S."/>
            <person name="Albert R."/>
            <person name="Binder M."/>
            <person name="Bloem J."/>
            <person name="Labutti K."/>
            <person name="Salamov A."/>
            <person name="Andreopoulos B."/>
            <person name="Baker S."/>
            <person name="Barry K."/>
            <person name="Bills G."/>
            <person name="Bluhm B."/>
            <person name="Cannon C."/>
            <person name="Castanera R."/>
            <person name="Culley D."/>
            <person name="Daum C."/>
            <person name="Ezra D."/>
            <person name="Gonzalez J."/>
            <person name="Henrissat B."/>
            <person name="Kuo A."/>
            <person name="Liang C."/>
            <person name="Lipzen A."/>
            <person name="Lutzoni F."/>
            <person name="Magnuson J."/>
            <person name="Mondo S."/>
            <person name="Nolan M."/>
            <person name="Ohm R."/>
            <person name="Pangilinan J."/>
            <person name="Park H.-J."/>
            <person name="Ramirez L."/>
            <person name="Alfaro M."/>
            <person name="Sun H."/>
            <person name="Tritt A."/>
            <person name="Yoshinaga Y."/>
            <person name="Zwiers L.-H."/>
            <person name="Turgeon B."/>
            <person name="Goodwin S."/>
            <person name="Spatafora J."/>
            <person name="Crous P."/>
            <person name="Grigoriev I."/>
        </authorList>
    </citation>
    <scope>NUCLEOTIDE SEQUENCE</scope>
    <source>
        <strain evidence="5">CBS 125425</strain>
    </source>
</reference>
<dbReference type="OrthoDB" id="2410195at2759"/>
<dbReference type="PROSITE" id="PS51683">
    <property type="entry name" value="SAM_OMT_II"/>
    <property type="match status" value="1"/>
</dbReference>
<keyword evidence="6" id="KW-1185">Reference proteome</keyword>
<dbReference type="Proteomes" id="UP000799444">
    <property type="component" value="Unassembled WGS sequence"/>
</dbReference>
<dbReference type="GO" id="GO:0032259">
    <property type="term" value="P:methylation"/>
    <property type="evidence" value="ECO:0007669"/>
    <property type="project" value="UniProtKB-KW"/>
</dbReference>
<proteinExistence type="predicted"/>
<evidence type="ECO:0000256" key="3">
    <source>
        <dbReference type="ARBA" id="ARBA00022691"/>
    </source>
</evidence>
<feature type="domain" description="O-methyltransferase C-terminal" evidence="4">
    <location>
        <begin position="152"/>
        <end position="354"/>
    </location>
</feature>
<evidence type="ECO:0000256" key="1">
    <source>
        <dbReference type="ARBA" id="ARBA00022603"/>
    </source>
</evidence>